<dbReference type="RefSeq" id="WP_120150659.1">
    <property type="nucleotide sequence ID" value="NZ_QZVT01000016.1"/>
</dbReference>
<dbReference type="Proteomes" id="UP000272560">
    <property type="component" value="Unassembled WGS sequence"/>
</dbReference>
<dbReference type="AlphaFoldDB" id="A0A3A5M6E5"/>
<organism evidence="1 2">
    <name type="scientific">Arthrobacter cheniae</name>
    <dbReference type="NCBI Taxonomy" id="1258888"/>
    <lineage>
        <taxon>Bacteria</taxon>
        <taxon>Bacillati</taxon>
        <taxon>Actinomycetota</taxon>
        <taxon>Actinomycetes</taxon>
        <taxon>Micrococcales</taxon>
        <taxon>Micrococcaceae</taxon>
        <taxon>Arthrobacter</taxon>
    </lineage>
</organism>
<protein>
    <submittedName>
        <fullName evidence="1">Uncharacterized protein</fullName>
    </submittedName>
</protein>
<accession>A0A3A5M6E5</accession>
<gene>
    <name evidence="1" type="ORF">D6T63_18020</name>
</gene>
<name>A0A3A5M6E5_9MICC</name>
<comment type="caution">
    <text evidence="1">The sequence shown here is derived from an EMBL/GenBank/DDBJ whole genome shotgun (WGS) entry which is preliminary data.</text>
</comment>
<evidence type="ECO:0000313" key="1">
    <source>
        <dbReference type="EMBL" id="RJT75439.1"/>
    </source>
</evidence>
<keyword evidence="2" id="KW-1185">Reference proteome</keyword>
<sequence length="71" mass="7756">MGPTDYIAQPASSITMTKPFSESLSLHTPKLATPTAEDLLEDRLKAEPVTFSHPVRVDLTWTPAADKDLFG</sequence>
<reference evidence="1 2" key="1">
    <citation type="submission" date="2018-09" db="EMBL/GenBank/DDBJ databases">
        <title>Novel species of Arthrobacter.</title>
        <authorList>
            <person name="Liu Q."/>
            <person name="Xin Y.-H."/>
        </authorList>
    </citation>
    <scope>NUCLEOTIDE SEQUENCE [LARGE SCALE GENOMIC DNA]</scope>
    <source>
        <strain evidence="1 2">Hz2</strain>
    </source>
</reference>
<dbReference type="OrthoDB" id="4951945at2"/>
<proteinExistence type="predicted"/>
<dbReference type="EMBL" id="QZVT01000016">
    <property type="protein sequence ID" value="RJT75439.1"/>
    <property type="molecule type" value="Genomic_DNA"/>
</dbReference>
<evidence type="ECO:0000313" key="2">
    <source>
        <dbReference type="Proteomes" id="UP000272560"/>
    </source>
</evidence>